<dbReference type="InterPro" id="IPR001537">
    <property type="entry name" value="SpoU_MeTrfase"/>
</dbReference>
<keyword evidence="7" id="KW-0809">Transit peptide</keyword>
<organism evidence="11 12">
    <name type="scientific">Pneumocystis jirovecii (strain RU7)</name>
    <name type="common">Human pneumocystis pneumonia agent</name>
    <dbReference type="NCBI Taxonomy" id="1408657"/>
    <lineage>
        <taxon>Eukaryota</taxon>
        <taxon>Fungi</taxon>
        <taxon>Dikarya</taxon>
        <taxon>Ascomycota</taxon>
        <taxon>Taphrinomycotina</taxon>
        <taxon>Pneumocystomycetes</taxon>
        <taxon>Pneumocystaceae</taxon>
        <taxon>Pneumocystis</taxon>
    </lineage>
</organism>
<keyword evidence="3" id="KW-0698">rRNA processing</keyword>
<dbReference type="InterPro" id="IPR047261">
    <property type="entry name" value="MRM1_MeTrfase_dom"/>
</dbReference>
<dbReference type="RefSeq" id="XP_018229289.1">
    <property type="nucleotide sequence ID" value="XM_018374337.1"/>
</dbReference>
<comment type="caution">
    <text evidence="11">The sequence shown here is derived from an EMBL/GenBank/DDBJ whole genome shotgun (WGS) entry which is preliminary data.</text>
</comment>
<dbReference type="eggNOG" id="KOG0838">
    <property type="taxonomic scope" value="Eukaryota"/>
</dbReference>
<name>A0A0W4ZM63_PNEJ7</name>
<dbReference type="CDD" id="cd18105">
    <property type="entry name" value="SpoU-like_MRM1"/>
    <property type="match status" value="1"/>
</dbReference>
<dbReference type="PANTHER" id="PTHR46103">
    <property type="entry name" value="RRNA METHYLTRANSFERASE 1, MITOCHONDRIAL"/>
    <property type="match status" value="1"/>
</dbReference>
<evidence type="ECO:0000256" key="8">
    <source>
        <dbReference type="ARBA" id="ARBA00023128"/>
    </source>
</evidence>
<proteinExistence type="inferred from homology"/>
<dbReference type="InterPro" id="IPR004441">
    <property type="entry name" value="rRNA_MeTrfase_TrmH"/>
</dbReference>
<dbReference type="SUPFAM" id="SSF55315">
    <property type="entry name" value="L30e-like"/>
    <property type="match status" value="1"/>
</dbReference>
<dbReference type="InterPro" id="IPR029028">
    <property type="entry name" value="Alpha/beta_knot_MTases"/>
</dbReference>
<evidence type="ECO:0000256" key="3">
    <source>
        <dbReference type="ARBA" id="ARBA00022552"/>
    </source>
</evidence>
<feature type="domain" description="RNA 2-O ribose methyltransferase substrate binding" evidence="10">
    <location>
        <begin position="65"/>
        <end position="140"/>
    </location>
</feature>
<sequence length="344" mass="39419">MIIYYKFKINGFCIKSWISSIFKNIQLNKNLLYQDSLNKKYFSNHSKSIVVRCKKKRDNKLLKEYIYGRAPVFAALSANNREKFYKLYVYGNKKEDDILKISMSMSIPVEYVENKGILNNYSFNRPHNGFILEASPIQCLSLSTHKEFLDFQINYLNDNESKIPNNLHYKNYINLWLLLDEITDPMNMGAILRNAYYFRLNGVILSAKNCAPLSPVVNKASSGACEFLKIFKTSNPLSLLRLLKKNNWKIVGAVSPSKKANKILTISYDELYIHLSESPTLFIMGSESKGIRTLIINECDFLVTIPSLQLPFSIIDSLNVSVASGILISEFVKISKIKKKIQIS</sequence>
<dbReference type="GO" id="GO:0003723">
    <property type="term" value="F:RNA binding"/>
    <property type="evidence" value="ECO:0007669"/>
    <property type="project" value="InterPro"/>
</dbReference>
<dbReference type="NCBIfam" id="TIGR00186">
    <property type="entry name" value="rRNA_methyl_3"/>
    <property type="match status" value="1"/>
</dbReference>
<keyword evidence="12" id="KW-1185">Reference proteome</keyword>
<keyword evidence="4 11" id="KW-0489">Methyltransferase</keyword>
<accession>A0A0W4ZM63</accession>
<evidence type="ECO:0000256" key="6">
    <source>
        <dbReference type="ARBA" id="ARBA00022691"/>
    </source>
</evidence>
<dbReference type="GeneID" id="28940592"/>
<dbReference type="GO" id="GO:0016435">
    <property type="term" value="F:rRNA (guanine) methyltransferase activity"/>
    <property type="evidence" value="ECO:0007669"/>
    <property type="project" value="TreeGrafter"/>
</dbReference>
<dbReference type="Pfam" id="PF00588">
    <property type="entry name" value="SpoU_methylase"/>
    <property type="match status" value="1"/>
</dbReference>
<gene>
    <name evidence="11" type="ORF">T551_02074</name>
</gene>
<dbReference type="STRING" id="1408657.A0A0W4ZM63"/>
<protein>
    <recommendedName>
        <fullName evidence="9">rRNA methyltransferase 1, mitochondrial</fullName>
    </recommendedName>
</protein>
<dbReference type="InterPro" id="IPR047182">
    <property type="entry name" value="MRM1"/>
</dbReference>
<dbReference type="Gene3D" id="3.40.1280.10">
    <property type="match status" value="1"/>
</dbReference>
<evidence type="ECO:0000256" key="4">
    <source>
        <dbReference type="ARBA" id="ARBA00022603"/>
    </source>
</evidence>
<dbReference type="SMART" id="SM00967">
    <property type="entry name" value="SpoU_sub_bind"/>
    <property type="match status" value="1"/>
</dbReference>
<dbReference type="OrthoDB" id="270651at2759"/>
<evidence type="ECO:0000259" key="10">
    <source>
        <dbReference type="SMART" id="SM00967"/>
    </source>
</evidence>
<dbReference type="GO" id="GO:0005739">
    <property type="term" value="C:mitochondrion"/>
    <property type="evidence" value="ECO:0007669"/>
    <property type="project" value="UniProtKB-SubCell"/>
</dbReference>
<dbReference type="InterPro" id="IPR029064">
    <property type="entry name" value="Ribosomal_eL30-like_sf"/>
</dbReference>
<reference evidence="12" key="1">
    <citation type="journal article" date="2016" name="Nat. Commun.">
        <title>Genome analysis of three Pneumocystis species reveals adaptation mechanisms to life exclusively in mammalian hosts.</title>
        <authorList>
            <person name="Ma L."/>
            <person name="Chen Z."/>
            <person name="Huang D.W."/>
            <person name="Kutty G."/>
            <person name="Ishihara M."/>
            <person name="Wang H."/>
            <person name="Abouelleil A."/>
            <person name="Bishop L."/>
            <person name="Davey E."/>
            <person name="Deng R."/>
            <person name="Deng X."/>
            <person name="Fan L."/>
            <person name="Fantoni G."/>
            <person name="Fitzgerald M."/>
            <person name="Gogineni E."/>
            <person name="Goldberg J.M."/>
            <person name="Handley G."/>
            <person name="Hu X."/>
            <person name="Huber C."/>
            <person name="Jiao X."/>
            <person name="Jones K."/>
            <person name="Levin J.Z."/>
            <person name="Liu Y."/>
            <person name="Macdonald P."/>
            <person name="Melnikov A."/>
            <person name="Raley C."/>
            <person name="Sassi M."/>
            <person name="Sherman B.T."/>
            <person name="Song X."/>
            <person name="Sykes S."/>
            <person name="Tran B."/>
            <person name="Walsh L."/>
            <person name="Xia Y."/>
            <person name="Yang J."/>
            <person name="Young S."/>
            <person name="Zeng Q."/>
            <person name="Zheng X."/>
            <person name="Stephens R."/>
            <person name="Nusbaum C."/>
            <person name="Birren B.W."/>
            <person name="Azadi P."/>
            <person name="Lempicki R.A."/>
            <person name="Cuomo C.A."/>
            <person name="Kovacs J.A."/>
        </authorList>
    </citation>
    <scope>NUCLEOTIDE SEQUENCE [LARGE SCALE GENOMIC DNA]</scope>
    <source>
        <strain evidence="12">RU7</strain>
    </source>
</reference>
<dbReference type="PANTHER" id="PTHR46103:SF1">
    <property type="entry name" value="RRNA METHYLTRANSFERASE 1, MITOCHONDRIAL"/>
    <property type="match status" value="1"/>
</dbReference>
<dbReference type="SUPFAM" id="SSF75217">
    <property type="entry name" value="alpha/beta knot"/>
    <property type="match status" value="1"/>
</dbReference>
<evidence type="ECO:0000256" key="9">
    <source>
        <dbReference type="ARBA" id="ARBA00034881"/>
    </source>
</evidence>
<keyword evidence="8" id="KW-0496">Mitochondrion</keyword>
<keyword evidence="6" id="KW-0949">S-adenosyl-L-methionine</keyword>
<evidence type="ECO:0000313" key="12">
    <source>
        <dbReference type="Proteomes" id="UP000053447"/>
    </source>
</evidence>
<comment type="similarity">
    <text evidence="2">Belongs to the class IV-like SAM-binding methyltransferase superfamily. RNA methyltransferase TrmH family.</text>
</comment>
<evidence type="ECO:0000256" key="2">
    <source>
        <dbReference type="ARBA" id="ARBA00007228"/>
    </source>
</evidence>
<evidence type="ECO:0000256" key="1">
    <source>
        <dbReference type="ARBA" id="ARBA00004173"/>
    </source>
</evidence>
<comment type="subcellular location">
    <subcellularLocation>
        <location evidence="1">Mitochondrion</location>
    </subcellularLocation>
</comment>
<evidence type="ECO:0000313" key="11">
    <source>
        <dbReference type="EMBL" id="KTW29458.1"/>
    </source>
</evidence>
<evidence type="ECO:0000256" key="5">
    <source>
        <dbReference type="ARBA" id="ARBA00022679"/>
    </source>
</evidence>
<dbReference type="InterPro" id="IPR029026">
    <property type="entry name" value="tRNA_m1G_MTases_N"/>
</dbReference>
<dbReference type="InterPro" id="IPR013123">
    <property type="entry name" value="SpoU_subst-bd"/>
</dbReference>
<keyword evidence="5 11" id="KW-0808">Transferase</keyword>
<evidence type="ECO:0000256" key="7">
    <source>
        <dbReference type="ARBA" id="ARBA00022946"/>
    </source>
</evidence>
<dbReference type="Gene3D" id="3.30.1330.30">
    <property type="match status" value="1"/>
</dbReference>
<dbReference type="VEuPathDB" id="FungiDB:T551_02074"/>
<dbReference type="Pfam" id="PF08032">
    <property type="entry name" value="SpoU_sub_bind"/>
    <property type="match status" value="1"/>
</dbReference>
<dbReference type="EMBL" id="LFWA01000009">
    <property type="protein sequence ID" value="KTW29458.1"/>
    <property type="molecule type" value="Genomic_DNA"/>
</dbReference>
<dbReference type="AlphaFoldDB" id="A0A0W4ZM63"/>
<dbReference type="Proteomes" id="UP000053447">
    <property type="component" value="Unassembled WGS sequence"/>
</dbReference>